<feature type="compositionally biased region" description="Basic and acidic residues" evidence="1">
    <location>
        <begin position="190"/>
        <end position="200"/>
    </location>
</feature>
<evidence type="ECO:0000256" key="1">
    <source>
        <dbReference type="SAM" id="MobiDB-lite"/>
    </source>
</evidence>
<accession>A0A2S5B3R2</accession>
<dbReference type="Proteomes" id="UP000237144">
    <property type="component" value="Unassembled WGS sequence"/>
</dbReference>
<proteinExistence type="predicted"/>
<evidence type="ECO:0008006" key="4">
    <source>
        <dbReference type="Google" id="ProtNLM"/>
    </source>
</evidence>
<dbReference type="GO" id="GO:0005666">
    <property type="term" value="C:RNA polymerase III complex"/>
    <property type="evidence" value="ECO:0007669"/>
    <property type="project" value="TreeGrafter"/>
</dbReference>
<evidence type="ECO:0000313" key="2">
    <source>
        <dbReference type="EMBL" id="POY71410.1"/>
    </source>
</evidence>
<evidence type="ECO:0000313" key="3">
    <source>
        <dbReference type="Proteomes" id="UP000237144"/>
    </source>
</evidence>
<feature type="region of interest" description="Disordered" evidence="1">
    <location>
        <begin position="256"/>
        <end position="310"/>
    </location>
</feature>
<sequence>MADAYEEIHPTPVASTSKARAKRASPAAVPALDGDYGMDLDDDNDTGGAAAARNGRGSDEDDDEDVDDPIVRRLPVYYTPEYLQSLALLQYPDRQPQPDSVHPLLPPALRPDWPSDPSRGAGRLVAQYKPETQHLEVTVPMETHHDRWNEEHAKRYATGIIDEKDKAREREKEKKGRRKRKDAAEDEDEARYQEEKEKRRLDKMVYASSSVPDVTSYLVGVVRNDALHLNPVNHTFQLRPSLTYLDNILANERRAKRNAAADDEDEDEEISDTEMKKEAAKAVQVSIKQQEGGASKGPLGGGNGRADAGLFGPMRAEEAESWKPLTHYHANTKLAADAFDRMIAPTDQELVGQTSARDYLKA</sequence>
<gene>
    <name evidence="2" type="ORF">BMF94_5722</name>
</gene>
<feature type="compositionally biased region" description="Low complexity" evidence="1">
    <location>
        <begin position="13"/>
        <end position="35"/>
    </location>
</feature>
<feature type="compositionally biased region" description="Acidic residues" evidence="1">
    <location>
        <begin position="36"/>
        <end position="45"/>
    </location>
</feature>
<comment type="caution">
    <text evidence="2">The sequence shown here is derived from an EMBL/GenBank/DDBJ whole genome shotgun (WGS) entry which is preliminary data.</text>
</comment>
<feature type="compositionally biased region" description="Low complexity" evidence="1">
    <location>
        <begin position="46"/>
        <end position="55"/>
    </location>
</feature>
<feature type="region of interest" description="Disordered" evidence="1">
    <location>
        <begin position="159"/>
        <end position="200"/>
    </location>
</feature>
<dbReference type="AlphaFoldDB" id="A0A2S5B3R2"/>
<feature type="compositionally biased region" description="Acidic residues" evidence="1">
    <location>
        <begin position="59"/>
        <end position="68"/>
    </location>
</feature>
<dbReference type="OrthoDB" id="340681at2759"/>
<feature type="compositionally biased region" description="Gly residues" evidence="1">
    <location>
        <begin position="294"/>
        <end position="304"/>
    </location>
</feature>
<protein>
    <recommendedName>
        <fullName evidence="4">DNA-directed RNA polymerase III subunit Rpc5</fullName>
    </recommendedName>
</protein>
<organism evidence="2 3">
    <name type="scientific">Rhodotorula taiwanensis</name>
    <dbReference type="NCBI Taxonomy" id="741276"/>
    <lineage>
        <taxon>Eukaryota</taxon>
        <taxon>Fungi</taxon>
        <taxon>Dikarya</taxon>
        <taxon>Basidiomycota</taxon>
        <taxon>Pucciniomycotina</taxon>
        <taxon>Microbotryomycetes</taxon>
        <taxon>Sporidiobolales</taxon>
        <taxon>Sporidiobolaceae</taxon>
        <taxon>Rhodotorula</taxon>
    </lineage>
</organism>
<dbReference type="PANTHER" id="PTHR12069">
    <property type="entry name" value="DNA-DIRECTED RNA POLYMERASES III 80 KDA POLYPEPTIDE RNA POLYMERASE III SUBUNIT 5"/>
    <property type="match status" value="1"/>
</dbReference>
<feature type="region of interest" description="Disordered" evidence="1">
    <location>
        <begin position="1"/>
        <end position="70"/>
    </location>
</feature>
<feature type="region of interest" description="Disordered" evidence="1">
    <location>
        <begin position="93"/>
        <end position="122"/>
    </location>
</feature>
<keyword evidence="3" id="KW-1185">Reference proteome</keyword>
<dbReference type="STRING" id="741276.A0A2S5B3R2"/>
<feature type="compositionally biased region" description="Acidic residues" evidence="1">
    <location>
        <begin position="261"/>
        <end position="272"/>
    </location>
</feature>
<name>A0A2S5B3R2_9BASI</name>
<feature type="compositionally biased region" description="Basic and acidic residues" evidence="1">
    <location>
        <begin position="161"/>
        <end position="174"/>
    </location>
</feature>
<dbReference type="GO" id="GO:0042797">
    <property type="term" value="P:tRNA transcription by RNA polymerase III"/>
    <property type="evidence" value="ECO:0007669"/>
    <property type="project" value="TreeGrafter"/>
</dbReference>
<dbReference type="InterPro" id="IPR006886">
    <property type="entry name" value="RNA_pol_III_Rpc5"/>
</dbReference>
<dbReference type="EMBL" id="PJQD01000085">
    <property type="protein sequence ID" value="POY71410.1"/>
    <property type="molecule type" value="Genomic_DNA"/>
</dbReference>
<dbReference type="PANTHER" id="PTHR12069:SF0">
    <property type="entry name" value="DNA-DIRECTED RNA POLYMERASE III SUBUNIT RPC5"/>
    <property type="match status" value="1"/>
</dbReference>
<reference evidence="2 3" key="1">
    <citation type="journal article" date="2018" name="Front. Microbiol.">
        <title>Prospects for Fungal Bioremediation of Acidic Radioactive Waste Sites: Characterization and Genome Sequence of Rhodotorula taiwanensis MD1149.</title>
        <authorList>
            <person name="Tkavc R."/>
            <person name="Matrosova V.Y."/>
            <person name="Grichenko O.E."/>
            <person name="Gostincar C."/>
            <person name="Volpe R.P."/>
            <person name="Klimenkova P."/>
            <person name="Gaidamakova E.K."/>
            <person name="Zhou C.E."/>
            <person name="Stewart B.J."/>
            <person name="Lyman M.G."/>
            <person name="Malfatti S.A."/>
            <person name="Rubinfeld B."/>
            <person name="Courtot M."/>
            <person name="Singh J."/>
            <person name="Dalgard C.L."/>
            <person name="Hamilton T."/>
            <person name="Frey K.G."/>
            <person name="Gunde-Cimerman N."/>
            <person name="Dugan L."/>
            <person name="Daly M.J."/>
        </authorList>
    </citation>
    <scope>NUCLEOTIDE SEQUENCE [LARGE SCALE GENOMIC DNA]</scope>
    <source>
        <strain evidence="2 3">MD1149</strain>
    </source>
</reference>
<dbReference type="Pfam" id="PF04801">
    <property type="entry name" value="RPC5"/>
    <property type="match status" value="1"/>
</dbReference>